<evidence type="ECO:0000256" key="2">
    <source>
        <dbReference type="ARBA" id="ARBA00022792"/>
    </source>
</evidence>
<dbReference type="PANTHER" id="PTHR35308:SF10">
    <property type="entry name" value="COX VIIA-LIKE PROTEIN"/>
    <property type="match status" value="1"/>
</dbReference>
<protein>
    <submittedName>
        <fullName evidence="5">Uncharacterized protein</fullName>
    </submittedName>
</protein>
<sequence length="45" mass="5342">MTTETPFRPREKLIDHQKYFQSIHKHTYLKGPLDKVTSVAIPNFQ</sequence>
<gene>
    <name evidence="5" type="ORF">OIU74_011156</name>
</gene>
<dbReference type="AlphaFoldDB" id="A0A9Q0TEL6"/>
<dbReference type="EMBL" id="JAPFFM010000015">
    <property type="protein sequence ID" value="KAJ6710211.1"/>
    <property type="molecule type" value="Genomic_DNA"/>
</dbReference>
<comment type="subcellular location">
    <subcellularLocation>
        <location evidence="1">Mitochondrion inner membrane</location>
    </subcellularLocation>
</comment>
<comment type="caution">
    <text evidence="5">The sequence shown here is derived from an EMBL/GenBank/DDBJ whole genome shotgun (WGS) entry which is preliminary data.</text>
</comment>
<keyword evidence="6" id="KW-1185">Reference proteome</keyword>
<keyword evidence="4" id="KW-0472">Membrane</keyword>
<keyword evidence="3" id="KW-0496">Mitochondrion</keyword>
<organism evidence="5 6">
    <name type="scientific">Salix koriyanagi</name>
    <dbReference type="NCBI Taxonomy" id="2511006"/>
    <lineage>
        <taxon>Eukaryota</taxon>
        <taxon>Viridiplantae</taxon>
        <taxon>Streptophyta</taxon>
        <taxon>Embryophyta</taxon>
        <taxon>Tracheophyta</taxon>
        <taxon>Spermatophyta</taxon>
        <taxon>Magnoliopsida</taxon>
        <taxon>eudicotyledons</taxon>
        <taxon>Gunneridae</taxon>
        <taxon>Pentapetalae</taxon>
        <taxon>rosids</taxon>
        <taxon>fabids</taxon>
        <taxon>Malpighiales</taxon>
        <taxon>Salicaceae</taxon>
        <taxon>Saliceae</taxon>
        <taxon>Salix</taxon>
    </lineage>
</organism>
<evidence type="ECO:0000256" key="1">
    <source>
        <dbReference type="ARBA" id="ARBA00004273"/>
    </source>
</evidence>
<accession>A0A9Q0TEL6</accession>
<dbReference type="GO" id="GO:0005743">
    <property type="term" value="C:mitochondrial inner membrane"/>
    <property type="evidence" value="ECO:0007669"/>
    <property type="project" value="UniProtKB-SubCell"/>
</dbReference>
<dbReference type="Pfam" id="PF02238">
    <property type="entry name" value="COX7a"/>
    <property type="match status" value="1"/>
</dbReference>
<dbReference type="Proteomes" id="UP001151752">
    <property type="component" value="Chromosome 2"/>
</dbReference>
<evidence type="ECO:0000256" key="4">
    <source>
        <dbReference type="ARBA" id="ARBA00023136"/>
    </source>
</evidence>
<keyword evidence="2" id="KW-0999">Mitochondrion inner membrane</keyword>
<proteinExistence type="predicted"/>
<dbReference type="PANTHER" id="PTHR35308">
    <property type="entry name" value="CYTOCHROME C OXIDASE SUBUNIT 7"/>
    <property type="match status" value="1"/>
</dbReference>
<evidence type="ECO:0000313" key="6">
    <source>
        <dbReference type="Proteomes" id="UP001151752"/>
    </source>
</evidence>
<name>A0A9Q0TEL6_9ROSI</name>
<reference evidence="5" key="2">
    <citation type="journal article" date="2023" name="Int. J. Mol. Sci.">
        <title>De Novo Assembly and Annotation of 11 Diverse Shrub Willow (Salix) Genomes Reveals Novel Gene Organization in Sex-Linked Regions.</title>
        <authorList>
            <person name="Hyden B."/>
            <person name="Feng K."/>
            <person name="Yates T.B."/>
            <person name="Jawdy S."/>
            <person name="Cereghino C."/>
            <person name="Smart L.B."/>
            <person name="Muchero W."/>
        </authorList>
    </citation>
    <scope>NUCLEOTIDE SEQUENCE</scope>
    <source>
        <tissue evidence="5">Shoot tip</tissue>
    </source>
</reference>
<evidence type="ECO:0000256" key="3">
    <source>
        <dbReference type="ARBA" id="ARBA00023128"/>
    </source>
</evidence>
<reference evidence="5" key="1">
    <citation type="submission" date="2022-11" db="EMBL/GenBank/DDBJ databases">
        <authorList>
            <person name="Hyden B.L."/>
            <person name="Feng K."/>
            <person name="Yates T."/>
            <person name="Jawdy S."/>
            <person name="Smart L.B."/>
            <person name="Muchero W."/>
        </authorList>
    </citation>
    <scope>NUCLEOTIDE SEQUENCE</scope>
    <source>
        <tissue evidence="5">Shoot tip</tissue>
    </source>
</reference>
<dbReference type="InterPro" id="IPR039297">
    <property type="entry name" value="COX7a"/>
</dbReference>
<evidence type="ECO:0000313" key="5">
    <source>
        <dbReference type="EMBL" id="KAJ6710211.1"/>
    </source>
</evidence>